<comment type="cofactor">
    <cofactor evidence="9">
        <name>Mg(2+)</name>
        <dbReference type="ChEBI" id="CHEBI:18420"/>
    </cofactor>
    <text evidence="9">Binds 2 magnesium ions per monomer.</text>
</comment>
<dbReference type="Pfam" id="PF00591">
    <property type="entry name" value="Glycos_transf_3"/>
    <property type="match status" value="1"/>
</dbReference>
<comment type="catalytic activity">
    <reaction evidence="7 9">
        <text>N-(5-phospho-beta-D-ribosyl)anthranilate + diphosphate = 5-phospho-alpha-D-ribose 1-diphosphate + anthranilate</text>
        <dbReference type="Rhea" id="RHEA:11768"/>
        <dbReference type="ChEBI" id="CHEBI:16567"/>
        <dbReference type="ChEBI" id="CHEBI:18277"/>
        <dbReference type="ChEBI" id="CHEBI:33019"/>
        <dbReference type="ChEBI" id="CHEBI:58017"/>
        <dbReference type="EC" id="2.4.2.18"/>
    </reaction>
</comment>
<keyword evidence="13" id="KW-1185">Reference proteome</keyword>
<feature type="binding site" evidence="9">
    <location>
        <position position="79"/>
    </location>
    <ligand>
        <name>5-phospho-alpha-D-ribose 1-diphosphate</name>
        <dbReference type="ChEBI" id="CHEBI:58017"/>
    </ligand>
</feature>
<evidence type="ECO:0000313" key="13">
    <source>
        <dbReference type="Proteomes" id="UP000665020"/>
    </source>
</evidence>
<feature type="binding site" evidence="9">
    <location>
        <position position="224"/>
    </location>
    <ligand>
        <name>Mg(2+)</name>
        <dbReference type="ChEBI" id="CHEBI:18420"/>
        <label>2</label>
    </ligand>
</feature>
<feature type="binding site" evidence="9">
    <location>
        <position position="91"/>
    </location>
    <ligand>
        <name>Mg(2+)</name>
        <dbReference type="ChEBI" id="CHEBI:18420"/>
        <label>1</label>
    </ligand>
</feature>
<evidence type="ECO:0000256" key="3">
    <source>
        <dbReference type="ARBA" id="ARBA00022676"/>
    </source>
</evidence>
<dbReference type="PANTHER" id="PTHR43285">
    <property type="entry name" value="ANTHRANILATE PHOSPHORIBOSYLTRANSFERASE"/>
    <property type="match status" value="1"/>
</dbReference>
<evidence type="ECO:0000256" key="6">
    <source>
        <dbReference type="ARBA" id="ARBA00023141"/>
    </source>
</evidence>
<organism evidence="12 13">
    <name type="scientific">Iocasia fonsfrigidae</name>
    <dbReference type="NCBI Taxonomy" id="2682810"/>
    <lineage>
        <taxon>Bacteria</taxon>
        <taxon>Bacillati</taxon>
        <taxon>Bacillota</taxon>
        <taxon>Clostridia</taxon>
        <taxon>Halanaerobiales</taxon>
        <taxon>Halanaerobiaceae</taxon>
        <taxon>Iocasia</taxon>
    </lineage>
</organism>
<evidence type="ECO:0000256" key="4">
    <source>
        <dbReference type="ARBA" id="ARBA00022679"/>
    </source>
</evidence>
<dbReference type="InterPro" id="IPR017459">
    <property type="entry name" value="Glycosyl_Trfase_fam3_N_dom"/>
</dbReference>
<feature type="binding site" evidence="9">
    <location>
        <position position="119"/>
    </location>
    <ligand>
        <name>5-phospho-alpha-D-ribose 1-diphosphate</name>
        <dbReference type="ChEBI" id="CHEBI:58017"/>
    </ligand>
</feature>
<feature type="binding site" evidence="9">
    <location>
        <position position="165"/>
    </location>
    <ligand>
        <name>anthranilate</name>
        <dbReference type="ChEBI" id="CHEBI:16567"/>
        <label>2</label>
    </ligand>
</feature>
<dbReference type="SUPFAM" id="SSF47648">
    <property type="entry name" value="Nucleoside phosphorylase/phosphoribosyltransferase N-terminal domain"/>
    <property type="match status" value="1"/>
</dbReference>
<reference evidence="12" key="1">
    <citation type="submission" date="2019-12" db="EMBL/GenBank/DDBJ databases">
        <authorList>
            <person name="zhang j."/>
            <person name="sun C.M."/>
        </authorList>
    </citation>
    <scope>NUCLEOTIDE SEQUENCE</scope>
    <source>
        <strain evidence="12">NS-1</strain>
    </source>
</reference>
<dbReference type="InterPro" id="IPR005940">
    <property type="entry name" value="Anthranilate_Pribosyl_Tfrase"/>
</dbReference>
<dbReference type="Pfam" id="PF02885">
    <property type="entry name" value="Glycos_trans_3N"/>
    <property type="match status" value="1"/>
</dbReference>
<dbReference type="GO" id="GO:0005829">
    <property type="term" value="C:cytosol"/>
    <property type="evidence" value="ECO:0007669"/>
    <property type="project" value="TreeGrafter"/>
</dbReference>
<keyword evidence="9" id="KW-0479">Metal-binding</keyword>
<evidence type="ECO:0000256" key="1">
    <source>
        <dbReference type="ARBA" id="ARBA00004907"/>
    </source>
</evidence>
<dbReference type="Gene3D" id="3.40.1030.10">
    <property type="entry name" value="Nucleoside phosphorylase/phosphoribosyltransferase catalytic domain"/>
    <property type="match status" value="1"/>
</dbReference>
<keyword evidence="4 9" id="KW-0808">Transferase</keyword>
<evidence type="ECO:0000313" key="12">
    <source>
        <dbReference type="EMBL" id="QTL99207.1"/>
    </source>
</evidence>
<protein>
    <recommendedName>
        <fullName evidence="9">Anthranilate phosphoribosyltransferase</fullName>
        <ecNumber evidence="9">2.4.2.18</ecNumber>
    </recommendedName>
</protein>
<dbReference type="GO" id="GO:0000162">
    <property type="term" value="P:L-tryptophan biosynthetic process"/>
    <property type="evidence" value="ECO:0007669"/>
    <property type="project" value="UniProtKB-UniRule"/>
</dbReference>
<feature type="binding site" evidence="9">
    <location>
        <position position="225"/>
    </location>
    <ligand>
        <name>Mg(2+)</name>
        <dbReference type="ChEBI" id="CHEBI:18420"/>
        <label>1</label>
    </ligand>
</feature>
<dbReference type="EC" id="2.4.2.18" evidence="9"/>
<evidence type="ECO:0000256" key="8">
    <source>
        <dbReference type="ARBA" id="ARBA00061188"/>
    </source>
</evidence>
<keyword evidence="2 9" id="KW-0028">Amino-acid biosynthesis</keyword>
<comment type="similarity">
    <text evidence="9">Belongs to the anthranilate phosphoribosyltransferase family.</text>
</comment>
<feature type="binding site" evidence="9">
    <location>
        <position position="79"/>
    </location>
    <ligand>
        <name>anthranilate</name>
        <dbReference type="ChEBI" id="CHEBI:16567"/>
        <label>1</label>
    </ligand>
</feature>
<dbReference type="InterPro" id="IPR035902">
    <property type="entry name" value="Nuc_phospho_transferase"/>
</dbReference>
<name>A0A8A7KK33_9FIRM</name>
<accession>A0A8A7KK33</accession>
<comment type="subunit">
    <text evidence="9">Homodimer.</text>
</comment>
<dbReference type="KEGG" id="ifn:GM661_15200"/>
<feature type="binding site" evidence="9">
    <location>
        <begin position="82"/>
        <end position="83"/>
    </location>
    <ligand>
        <name>5-phospho-alpha-D-ribose 1-diphosphate</name>
        <dbReference type="ChEBI" id="CHEBI:58017"/>
    </ligand>
</feature>
<dbReference type="RefSeq" id="WP_407929603.1">
    <property type="nucleotide sequence ID" value="NZ_CP046640.1"/>
</dbReference>
<dbReference type="GO" id="GO:0000287">
    <property type="term" value="F:magnesium ion binding"/>
    <property type="evidence" value="ECO:0007669"/>
    <property type="project" value="UniProtKB-UniRule"/>
</dbReference>
<keyword evidence="5 9" id="KW-0822">Tryptophan biosynthesis</keyword>
<dbReference type="NCBIfam" id="TIGR01245">
    <property type="entry name" value="trpD"/>
    <property type="match status" value="1"/>
</dbReference>
<dbReference type="UniPathway" id="UPA00035">
    <property type="reaction ID" value="UER00041"/>
</dbReference>
<feature type="binding site" evidence="9">
    <location>
        <begin position="89"/>
        <end position="92"/>
    </location>
    <ligand>
        <name>5-phospho-alpha-D-ribose 1-diphosphate</name>
        <dbReference type="ChEBI" id="CHEBI:58017"/>
    </ligand>
</feature>
<keyword evidence="6 9" id="KW-0057">Aromatic amino acid biosynthesis</keyword>
<dbReference type="HAMAP" id="MF_00211">
    <property type="entry name" value="TrpD"/>
    <property type="match status" value="1"/>
</dbReference>
<feature type="binding site" evidence="9">
    <location>
        <position position="110"/>
    </location>
    <ligand>
        <name>anthranilate</name>
        <dbReference type="ChEBI" id="CHEBI:16567"/>
        <label>1</label>
    </ligand>
</feature>
<sequence length="341" mass="35950">MREVINKVINGDNLTLEESISVMSDIMEGKATPAQIASYITALRIKGETIEEITGAAIVMRKKAAGIPVASRGLIDVCGTGGDSLNTFNISTVTAFVLAGAGLSVAKHGNRSVSSTCGSADLLEKLGVNINLEPSQVGRCIDEIGIGFLFAPVFHQAMKYAVKPRREIGIRTIFNVLGPLTNPAGAELQLLGVYDPDLTEPVAYVLKNLGVKAALVVHGIGGMDEITTTGKTRVSQLTDGKIQTYYLDPLELGLETAAIEELAGGSPDENARIARDILHGHQDKKRDIVLLNSAAALVIAEKVDNFKDALNLAAEAIDSGAALKKLNQLQELSAQLAGVAI</sequence>
<evidence type="ECO:0000256" key="2">
    <source>
        <dbReference type="ARBA" id="ARBA00022605"/>
    </source>
</evidence>
<feature type="binding site" evidence="9">
    <location>
        <position position="87"/>
    </location>
    <ligand>
        <name>5-phospho-alpha-D-ribose 1-diphosphate</name>
        <dbReference type="ChEBI" id="CHEBI:58017"/>
    </ligand>
</feature>
<keyword evidence="9" id="KW-0460">Magnesium</keyword>
<dbReference type="PANTHER" id="PTHR43285:SF2">
    <property type="entry name" value="ANTHRANILATE PHOSPHORIBOSYLTRANSFERASE"/>
    <property type="match status" value="1"/>
</dbReference>
<feature type="domain" description="Glycosyl transferase family 3 N-terminal" evidence="11">
    <location>
        <begin position="2"/>
        <end position="64"/>
    </location>
</feature>
<dbReference type="SUPFAM" id="SSF52418">
    <property type="entry name" value="Nucleoside phosphorylase/phosphoribosyltransferase catalytic domain"/>
    <property type="match status" value="1"/>
</dbReference>
<comment type="pathway">
    <text evidence="1 9">Amino-acid biosynthesis; L-tryptophan biosynthesis; L-tryptophan from chorismate: step 2/5.</text>
</comment>
<dbReference type="EMBL" id="CP046640">
    <property type="protein sequence ID" value="QTL99207.1"/>
    <property type="molecule type" value="Genomic_DNA"/>
</dbReference>
<comment type="caution">
    <text evidence="9">Lacks conserved residue(s) required for the propagation of feature annotation.</text>
</comment>
<evidence type="ECO:0000259" key="11">
    <source>
        <dbReference type="Pfam" id="PF02885"/>
    </source>
</evidence>
<dbReference type="InterPro" id="IPR036320">
    <property type="entry name" value="Glycosyl_Trfase_fam3_N_dom_sf"/>
</dbReference>
<feature type="binding site" evidence="9">
    <location>
        <begin position="107"/>
        <end position="115"/>
    </location>
    <ligand>
        <name>5-phospho-alpha-D-ribose 1-diphosphate</name>
        <dbReference type="ChEBI" id="CHEBI:58017"/>
    </ligand>
</feature>
<comment type="function">
    <text evidence="9">Catalyzes the transfer of the phosphoribosyl group of 5-phosphorylribose-1-pyrophosphate (PRPP) to anthranilate to yield N-(5'-phosphoribosyl)-anthranilate (PRA).</text>
</comment>
<evidence type="ECO:0000256" key="5">
    <source>
        <dbReference type="ARBA" id="ARBA00022822"/>
    </source>
</evidence>
<feature type="domain" description="Glycosyl transferase family 3" evidence="10">
    <location>
        <begin position="74"/>
        <end position="323"/>
    </location>
</feature>
<dbReference type="FunFam" id="3.40.1030.10:FF:000002">
    <property type="entry name" value="Anthranilate phosphoribosyltransferase"/>
    <property type="match status" value="1"/>
</dbReference>
<evidence type="ECO:0000256" key="7">
    <source>
        <dbReference type="ARBA" id="ARBA00052328"/>
    </source>
</evidence>
<comment type="similarity">
    <text evidence="8">In the C-terminal section; belongs to the anthranilate phosphoribosyltransferase family.</text>
</comment>
<feature type="binding site" evidence="9">
    <location>
        <position position="225"/>
    </location>
    <ligand>
        <name>Mg(2+)</name>
        <dbReference type="ChEBI" id="CHEBI:18420"/>
        <label>2</label>
    </ligand>
</feature>
<dbReference type="InterPro" id="IPR000312">
    <property type="entry name" value="Glycosyl_Trfase_fam3"/>
</dbReference>
<evidence type="ECO:0000259" key="10">
    <source>
        <dbReference type="Pfam" id="PF00591"/>
    </source>
</evidence>
<evidence type="ECO:0000256" key="9">
    <source>
        <dbReference type="HAMAP-Rule" id="MF_00211"/>
    </source>
</evidence>
<dbReference type="GO" id="GO:0004048">
    <property type="term" value="F:anthranilate phosphoribosyltransferase activity"/>
    <property type="evidence" value="ECO:0007669"/>
    <property type="project" value="UniProtKB-UniRule"/>
</dbReference>
<dbReference type="Proteomes" id="UP000665020">
    <property type="component" value="Chromosome"/>
</dbReference>
<dbReference type="Gene3D" id="1.20.970.10">
    <property type="entry name" value="Transferase, Pyrimidine Nucleoside Phosphorylase, Chain C"/>
    <property type="match status" value="1"/>
</dbReference>
<dbReference type="AlphaFoldDB" id="A0A8A7KK33"/>
<gene>
    <name evidence="9 12" type="primary">trpD</name>
    <name evidence="12" type="ORF">GM661_15200</name>
</gene>
<keyword evidence="3 9" id="KW-0328">Glycosyltransferase</keyword>
<proteinExistence type="inferred from homology"/>